<dbReference type="EC" id="1.4.3.16" evidence="4 10"/>
<keyword evidence="7 12" id="KW-0274">FAD</keyword>
<evidence type="ECO:0000256" key="4">
    <source>
        <dbReference type="ARBA" id="ARBA00012173"/>
    </source>
</evidence>
<dbReference type="InterPro" id="IPR036188">
    <property type="entry name" value="FAD/NAD-bd_sf"/>
</dbReference>
<comment type="function">
    <text evidence="12">Catalyzes the oxidation of L-aspartate to iminoaspartate.</text>
</comment>
<evidence type="ECO:0000256" key="2">
    <source>
        <dbReference type="ARBA" id="ARBA00004950"/>
    </source>
</evidence>
<dbReference type="InterPro" id="IPR005288">
    <property type="entry name" value="NadB"/>
</dbReference>
<organism evidence="14 15">
    <name type="scientific">Salegentibacter salinarum</name>
    <dbReference type="NCBI Taxonomy" id="447422"/>
    <lineage>
        <taxon>Bacteria</taxon>
        <taxon>Pseudomonadati</taxon>
        <taxon>Bacteroidota</taxon>
        <taxon>Flavobacteriia</taxon>
        <taxon>Flavobacteriales</taxon>
        <taxon>Flavobacteriaceae</taxon>
        <taxon>Salegentibacter</taxon>
    </lineage>
</organism>
<dbReference type="PANTHER" id="PTHR42716:SF2">
    <property type="entry name" value="L-ASPARTATE OXIDASE, CHLOROPLASTIC"/>
    <property type="match status" value="1"/>
</dbReference>
<dbReference type="EMBL" id="LKTS01000011">
    <property type="protein sequence ID" value="PKD19662.1"/>
    <property type="molecule type" value="Genomic_DNA"/>
</dbReference>
<dbReference type="GO" id="GO:0005737">
    <property type="term" value="C:cytoplasm"/>
    <property type="evidence" value="ECO:0007669"/>
    <property type="project" value="UniProtKB-SubCell"/>
</dbReference>
<evidence type="ECO:0000313" key="15">
    <source>
        <dbReference type="Proteomes" id="UP000232673"/>
    </source>
</evidence>
<evidence type="ECO:0000256" key="10">
    <source>
        <dbReference type="NCBIfam" id="TIGR00551"/>
    </source>
</evidence>
<dbReference type="UniPathway" id="UPA00253">
    <property type="reaction ID" value="UER00326"/>
</dbReference>
<dbReference type="STRING" id="447422.SAMN05660903_03202"/>
<protein>
    <recommendedName>
        <fullName evidence="4 10">L-aspartate oxidase</fullName>
        <ecNumber evidence="4 10">1.4.3.16</ecNumber>
    </recommendedName>
</protein>
<comment type="subcellular location">
    <subcellularLocation>
        <location evidence="12">Cytoplasm</location>
    </subcellularLocation>
</comment>
<feature type="domain" description="FAD-dependent oxidoreductase 2 FAD-binding" evidence="13">
    <location>
        <begin position="5"/>
        <end position="385"/>
    </location>
</feature>
<name>A0A2N0TY38_9FLAO</name>
<dbReference type="Proteomes" id="UP000232673">
    <property type="component" value="Unassembled WGS sequence"/>
</dbReference>
<dbReference type="SUPFAM" id="SSF56425">
    <property type="entry name" value="Succinate dehydrogenase/fumarate reductase flavoprotein, catalytic domain"/>
    <property type="match status" value="1"/>
</dbReference>
<dbReference type="Gene3D" id="3.50.50.60">
    <property type="entry name" value="FAD/NAD(P)-binding domain"/>
    <property type="match status" value="1"/>
</dbReference>
<comment type="similarity">
    <text evidence="3 12">Belongs to the FAD-dependent oxidoreductase 2 family. NadB subfamily.</text>
</comment>
<comment type="caution">
    <text evidence="14">The sequence shown here is derived from an EMBL/GenBank/DDBJ whole genome shotgun (WGS) entry which is preliminary data.</text>
</comment>
<proteinExistence type="inferred from homology"/>
<evidence type="ECO:0000259" key="13">
    <source>
        <dbReference type="Pfam" id="PF00890"/>
    </source>
</evidence>
<evidence type="ECO:0000256" key="12">
    <source>
        <dbReference type="RuleBase" id="RU362049"/>
    </source>
</evidence>
<evidence type="ECO:0000256" key="8">
    <source>
        <dbReference type="ARBA" id="ARBA00023002"/>
    </source>
</evidence>
<dbReference type="PRINTS" id="PR00368">
    <property type="entry name" value="FADPNR"/>
</dbReference>
<evidence type="ECO:0000256" key="6">
    <source>
        <dbReference type="ARBA" id="ARBA00022642"/>
    </source>
</evidence>
<dbReference type="GO" id="GO:0008734">
    <property type="term" value="F:L-aspartate oxidase activity"/>
    <property type="evidence" value="ECO:0007669"/>
    <property type="project" value="UniProtKB-UniRule"/>
</dbReference>
<keyword evidence="5 12" id="KW-0285">Flavoprotein</keyword>
<keyword evidence="6 12" id="KW-0662">Pyridine nucleotide biosynthesis</keyword>
<evidence type="ECO:0000256" key="1">
    <source>
        <dbReference type="ARBA" id="ARBA00001974"/>
    </source>
</evidence>
<reference evidence="14 15" key="1">
    <citation type="submission" date="2015-10" db="EMBL/GenBank/DDBJ databases">
        <title>Draft genome sequence of Salegentibacter salinarum KCTC 12975.</title>
        <authorList>
            <person name="Lin W."/>
            <person name="Zheng Q."/>
        </authorList>
    </citation>
    <scope>NUCLEOTIDE SEQUENCE [LARGE SCALE GENOMIC DNA]</scope>
    <source>
        <strain evidence="14 15">KCTC 12975</strain>
    </source>
</reference>
<evidence type="ECO:0000256" key="9">
    <source>
        <dbReference type="ARBA" id="ARBA00048305"/>
    </source>
</evidence>
<dbReference type="NCBIfam" id="TIGR00551">
    <property type="entry name" value="nadB"/>
    <property type="match status" value="1"/>
</dbReference>
<dbReference type="AlphaFoldDB" id="A0A2N0TY38"/>
<comment type="pathway">
    <text evidence="2 12">Cofactor biosynthesis; NAD(+) biosynthesis; iminoaspartate from L-aspartate (oxidase route): step 1/1.</text>
</comment>
<evidence type="ECO:0000256" key="3">
    <source>
        <dbReference type="ARBA" id="ARBA00008562"/>
    </source>
</evidence>
<dbReference type="InterPro" id="IPR027477">
    <property type="entry name" value="Succ_DH/fumarate_Rdtase_cat_sf"/>
</dbReference>
<dbReference type="GO" id="GO:0009435">
    <property type="term" value="P:NAD+ biosynthetic process"/>
    <property type="evidence" value="ECO:0007669"/>
    <property type="project" value="UniProtKB-UniPathway"/>
</dbReference>
<comment type="cofactor">
    <cofactor evidence="1 12">
        <name>FAD</name>
        <dbReference type="ChEBI" id="CHEBI:57692"/>
    </cofactor>
</comment>
<sequence>MMKTDVLVIGSGIAGLSFAIKVATAKPEATIHVLTKSNNDVGNTIKAQGGIAVVVDKIRDSFEQHIEDTMKAGKGINDPEIVKMVISQAPERLYELINWGTSFDANELGELELGLEGGHSQKRIVHHQDLTGKEMETKLLQKAASYSNIIFYDHYFVTDIILKKQESSTTCIGVRAIERKMAEEVSISSRITFLATGGSGRIFENTTNPLVATGDGIAMAHRAGAKISNMNFIQFHPTALYTKNQHSLFLISEAVRGFGAHLVDSTGNRFLFKYDTHGELATRDIVSEAIMRELQRSGKKSVFLDCRHLNPEAFKNHFPTIVQHCLDEGINYENDLIPIVPAAHYQCGGIQVDKFARTSINQLYASGECAHTGLHGANRLASNSLLEALVFSHQAAGKVVEKLDSILVEKLQQEAALQIDQSKEENDILNKFEKELNHLMSYNLLYTSEENEKKKALVKLNFLDEKLEKLCKNKYLEFFELKNMIQTAIIILEHAIKSKFFNKKKTYKFSN</sequence>
<dbReference type="Gene3D" id="3.90.700.10">
    <property type="entry name" value="Succinate dehydrogenase/fumarate reductase flavoprotein, catalytic domain"/>
    <property type="match status" value="1"/>
</dbReference>
<dbReference type="InterPro" id="IPR003953">
    <property type="entry name" value="FAD-dep_OxRdtase_2_FAD-bd"/>
</dbReference>
<dbReference type="PANTHER" id="PTHR42716">
    <property type="entry name" value="L-ASPARTATE OXIDASE"/>
    <property type="match status" value="1"/>
</dbReference>
<evidence type="ECO:0000313" key="14">
    <source>
        <dbReference type="EMBL" id="PKD19662.1"/>
    </source>
</evidence>
<comment type="catalytic activity">
    <reaction evidence="9">
        <text>L-aspartate + O2 = iminosuccinate + H2O2</text>
        <dbReference type="Rhea" id="RHEA:25876"/>
        <dbReference type="ChEBI" id="CHEBI:15379"/>
        <dbReference type="ChEBI" id="CHEBI:16240"/>
        <dbReference type="ChEBI" id="CHEBI:29991"/>
        <dbReference type="ChEBI" id="CHEBI:77875"/>
        <dbReference type="EC" id="1.4.3.16"/>
    </reaction>
    <physiologicalReaction direction="left-to-right" evidence="9">
        <dbReference type="Rhea" id="RHEA:25877"/>
    </physiologicalReaction>
</comment>
<dbReference type="SUPFAM" id="SSF51905">
    <property type="entry name" value="FAD/NAD(P)-binding domain"/>
    <property type="match status" value="1"/>
</dbReference>
<dbReference type="FunFam" id="3.90.700.10:FF:000002">
    <property type="entry name" value="L-aspartate oxidase"/>
    <property type="match status" value="1"/>
</dbReference>
<gene>
    <name evidence="14" type="ORF">APR41_15715</name>
</gene>
<evidence type="ECO:0000256" key="11">
    <source>
        <dbReference type="PIRSR" id="PIRSR000171-1"/>
    </source>
</evidence>
<accession>A0A2N0TY38</accession>
<keyword evidence="15" id="KW-1185">Reference proteome</keyword>
<keyword evidence="8 12" id="KW-0560">Oxidoreductase</keyword>
<evidence type="ECO:0000256" key="5">
    <source>
        <dbReference type="ARBA" id="ARBA00022630"/>
    </source>
</evidence>
<dbReference type="PIRSF" id="PIRSF000171">
    <property type="entry name" value="SDHA_APRA_LASPO"/>
    <property type="match status" value="1"/>
</dbReference>
<dbReference type="Pfam" id="PF00890">
    <property type="entry name" value="FAD_binding_2"/>
    <property type="match status" value="1"/>
</dbReference>
<feature type="active site" description="Proton acceptor" evidence="11">
    <location>
        <position position="283"/>
    </location>
</feature>
<evidence type="ECO:0000256" key="7">
    <source>
        <dbReference type="ARBA" id="ARBA00022827"/>
    </source>
</evidence>